<accession>A0ABN1VDK3</accession>
<protein>
    <submittedName>
        <fullName evidence="3">Uncharacterized protein</fullName>
    </submittedName>
</protein>
<feature type="compositionally biased region" description="Low complexity" evidence="1">
    <location>
        <begin position="525"/>
        <end position="545"/>
    </location>
</feature>
<name>A0ABN1VDK3_9PSEU</name>
<feature type="transmembrane region" description="Helical" evidence="2">
    <location>
        <begin position="6"/>
        <end position="27"/>
    </location>
</feature>
<organism evidence="3 4">
    <name type="scientific">Prauserella alba</name>
    <dbReference type="NCBI Taxonomy" id="176898"/>
    <lineage>
        <taxon>Bacteria</taxon>
        <taxon>Bacillati</taxon>
        <taxon>Actinomycetota</taxon>
        <taxon>Actinomycetes</taxon>
        <taxon>Pseudonocardiales</taxon>
        <taxon>Pseudonocardiaceae</taxon>
        <taxon>Prauserella</taxon>
    </lineage>
</organism>
<evidence type="ECO:0000256" key="2">
    <source>
        <dbReference type="SAM" id="Phobius"/>
    </source>
</evidence>
<feature type="compositionally biased region" description="Basic and acidic residues" evidence="1">
    <location>
        <begin position="93"/>
        <end position="108"/>
    </location>
</feature>
<keyword evidence="2" id="KW-1133">Transmembrane helix</keyword>
<sequence>MSVFGQVWVFSAIAFVLGAFLAWVFLVRPARKQIRSLEERLVAREADLRRISEPALGAAGTAQTRTERGDPFSDADEALAGTDAYGAGAAVDVPDRPEPETSWLERDSLSGDYAGGYAAGGYADRADDFDLADRPDDLEIPADSGDRFAHDADYDAGYSDGYRAFADDRAGDGEYDGTGYDDPGHHDSGYSGIGYNDSVGDEEGRHVEGQDDPTRYVAALDRDADDRDADDRGVADDAPVSSVLDPDEMRSAPGGTDADADVAASEAESTRLIGPDEGPGGDSGGAPTTGASPGSSDDAGTDQAGSSTAGSDVAGSALHLGAPFQPVTSFDATTELPVGGLQDSGLQSDGLRGSDVQGSEVQGGLRESGLAGDDAVTGGQDTGAGDQAHPAERPGSLFEPTPIDDADDAEDPGAEPSEAGDTGTGDPATGEAGSGHAGVGTAAETGAPGSNGSEALPADPPAYAFGGPGAGPDEDAVESTNVLPKRTPRQRPPGGFDAPKPIQPSMRAITRREPDAATQSGSLFEPASPGESASSGPAAEPADAGQQTGQAPPESGQLTKFVTPTGQVPTGDDAMSGQLAVEETGAPQAGAGQGSLDRSDADHPAQAGTGQVGAAAAGADAGTADDADAESARPGPFGPGSAMPLPGGGSPSPEFTVKASVTALRYVTDASPQYPRMVAEVWFRSPADAERVGFRPLT</sequence>
<feature type="region of interest" description="Disordered" evidence="1">
    <location>
        <begin position="173"/>
        <end position="314"/>
    </location>
</feature>
<feature type="compositionally biased region" description="Acidic residues" evidence="1">
    <location>
        <begin position="402"/>
        <end position="413"/>
    </location>
</feature>
<feature type="compositionally biased region" description="Polar residues" evidence="1">
    <location>
        <begin position="546"/>
        <end position="568"/>
    </location>
</feature>
<proteinExistence type="predicted"/>
<reference evidence="3 4" key="1">
    <citation type="journal article" date="2019" name="Int. J. Syst. Evol. Microbiol.">
        <title>The Global Catalogue of Microorganisms (GCM) 10K type strain sequencing project: providing services to taxonomists for standard genome sequencing and annotation.</title>
        <authorList>
            <consortium name="The Broad Institute Genomics Platform"/>
            <consortium name="The Broad Institute Genome Sequencing Center for Infectious Disease"/>
            <person name="Wu L."/>
            <person name="Ma J."/>
        </authorList>
    </citation>
    <scope>NUCLEOTIDE SEQUENCE [LARGE SCALE GENOMIC DNA]</scope>
    <source>
        <strain evidence="3 4">JCM 13022</strain>
    </source>
</reference>
<evidence type="ECO:0000313" key="3">
    <source>
        <dbReference type="EMBL" id="GAA1206729.1"/>
    </source>
</evidence>
<evidence type="ECO:0000313" key="4">
    <source>
        <dbReference type="Proteomes" id="UP001500467"/>
    </source>
</evidence>
<feature type="region of interest" description="Disordered" evidence="1">
    <location>
        <begin position="335"/>
        <end position="655"/>
    </location>
</feature>
<feature type="region of interest" description="Disordered" evidence="1">
    <location>
        <begin position="133"/>
        <end position="152"/>
    </location>
</feature>
<feature type="compositionally biased region" description="Basic and acidic residues" evidence="1">
    <location>
        <begin position="202"/>
        <end position="235"/>
    </location>
</feature>
<feature type="compositionally biased region" description="Low complexity" evidence="1">
    <location>
        <begin position="414"/>
        <end position="431"/>
    </location>
</feature>
<dbReference type="EMBL" id="BAAALM010000008">
    <property type="protein sequence ID" value="GAA1206729.1"/>
    <property type="molecule type" value="Genomic_DNA"/>
</dbReference>
<dbReference type="Proteomes" id="UP001500467">
    <property type="component" value="Unassembled WGS sequence"/>
</dbReference>
<feature type="compositionally biased region" description="Low complexity" evidence="1">
    <location>
        <begin position="605"/>
        <end position="622"/>
    </location>
</feature>
<comment type="caution">
    <text evidence="3">The sequence shown here is derived from an EMBL/GenBank/DDBJ whole genome shotgun (WGS) entry which is preliminary data.</text>
</comment>
<keyword evidence="2" id="KW-0812">Transmembrane</keyword>
<keyword evidence="2" id="KW-0472">Membrane</keyword>
<gene>
    <name evidence="3" type="ORF">GCM10009675_27360</name>
</gene>
<evidence type="ECO:0000256" key="1">
    <source>
        <dbReference type="SAM" id="MobiDB-lite"/>
    </source>
</evidence>
<keyword evidence="4" id="KW-1185">Reference proteome</keyword>
<feature type="region of interest" description="Disordered" evidence="1">
    <location>
        <begin position="55"/>
        <end position="108"/>
    </location>
</feature>